<feature type="compositionally biased region" description="Polar residues" evidence="1">
    <location>
        <begin position="308"/>
        <end position="319"/>
    </location>
</feature>
<feature type="region of interest" description="Disordered" evidence="1">
    <location>
        <begin position="528"/>
        <end position="562"/>
    </location>
</feature>
<feature type="compositionally biased region" description="Basic and acidic residues" evidence="1">
    <location>
        <begin position="553"/>
        <end position="562"/>
    </location>
</feature>
<feature type="region of interest" description="Disordered" evidence="1">
    <location>
        <begin position="1"/>
        <end position="35"/>
    </location>
</feature>
<dbReference type="Proteomes" id="UP001479436">
    <property type="component" value="Unassembled WGS sequence"/>
</dbReference>
<accession>A0ABR2WTM5</accession>
<dbReference type="InterPro" id="IPR013927">
    <property type="entry name" value="TF_Opi1_Ccg-8"/>
</dbReference>
<evidence type="ECO:0000313" key="2">
    <source>
        <dbReference type="EMBL" id="KAK9764834.1"/>
    </source>
</evidence>
<dbReference type="EMBL" id="JASJQH010000360">
    <property type="protein sequence ID" value="KAK9764834.1"/>
    <property type="molecule type" value="Genomic_DNA"/>
</dbReference>
<name>A0ABR2WTM5_9FUNG</name>
<keyword evidence="3" id="KW-1185">Reference proteome</keyword>
<evidence type="ECO:0000313" key="3">
    <source>
        <dbReference type="Proteomes" id="UP001479436"/>
    </source>
</evidence>
<organism evidence="2 3">
    <name type="scientific">Basidiobolus ranarum</name>
    <dbReference type="NCBI Taxonomy" id="34480"/>
    <lineage>
        <taxon>Eukaryota</taxon>
        <taxon>Fungi</taxon>
        <taxon>Fungi incertae sedis</taxon>
        <taxon>Zoopagomycota</taxon>
        <taxon>Entomophthoromycotina</taxon>
        <taxon>Basidiobolomycetes</taxon>
        <taxon>Basidiobolales</taxon>
        <taxon>Basidiobolaceae</taxon>
        <taxon>Basidiobolus</taxon>
    </lineage>
</organism>
<comment type="caution">
    <text evidence="2">The sequence shown here is derived from an EMBL/GenBank/DDBJ whole genome shotgun (WGS) entry which is preliminary data.</text>
</comment>
<feature type="region of interest" description="Disordered" evidence="1">
    <location>
        <begin position="79"/>
        <end position="106"/>
    </location>
</feature>
<sequence>MMGIPETGQNPNGLEHSKYRNNCKDSNVPEVKPENSDFFNNQYNYLLYTSKPNNHYNTTHYGQLHESSVNTSTYDYPMKPSEDIHSGRPPQANGQYPRAKSRTKPSPMSIMELCNNEEVHSEENAEERDIAVQIAAQALDDMRAMGVNYSDSSNSHSIASPTTSEGDYASMHEAFSTSEHFISRVSNIPLVNSALRFYEQTKANSRVVKYSVETVESSVKSICQPMIEKFEPQLGHLDEFACRQLDTLEKKYPSLMRHGNGNLKESDDIHSSTYNDDGEKSGTRRRVRRRAEVEEEEDPDSSYKHHNSSGGSDETNSSALQPIATVIQSRSRWEQYLVEASAAAGAGAAVFSEESMKALKYCLQWLQFASHNIETQIGFLRQFLLNLSQPASNSTEITVVSSTTLESIKREVVETLRKVVEVVGRYAGSCLPGEARNRVRNFILNLPGRWATVNMHSATTSPNSSPLLAPTSPAAHTSQNMSASAHKILTLATESLLMLLSVTGIFKDSVERAELWVDRLRSMGVTSSISDREDQRLLPSPVGHSDQMVDDQESQRDQMDIE</sequence>
<feature type="region of interest" description="Disordered" evidence="1">
    <location>
        <begin position="256"/>
        <end position="319"/>
    </location>
</feature>
<evidence type="ECO:0000256" key="1">
    <source>
        <dbReference type="SAM" id="MobiDB-lite"/>
    </source>
</evidence>
<dbReference type="PANTHER" id="PTHR38406">
    <property type="entry name" value="TRANSCRIPTIONAL REPRESSOR OPI1"/>
    <property type="match status" value="1"/>
</dbReference>
<protein>
    <submittedName>
        <fullName evidence="2">Transcriptional regulator opi1</fullName>
    </submittedName>
</protein>
<proteinExistence type="predicted"/>
<reference evidence="2 3" key="1">
    <citation type="submission" date="2023-04" db="EMBL/GenBank/DDBJ databases">
        <title>Genome of Basidiobolus ranarum AG-B5.</title>
        <authorList>
            <person name="Stajich J.E."/>
            <person name="Carter-House D."/>
            <person name="Gryganskyi A."/>
        </authorList>
    </citation>
    <scope>NUCLEOTIDE SEQUENCE [LARGE SCALE GENOMIC DNA]</scope>
    <source>
        <strain evidence="2 3">AG-B5</strain>
    </source>
</reference>
<gene>
    <name evidence="2" type="primary">OPI1_4</name>
    <name evidence="2" type="ORF">K7432_007358</name>
</gene>
<dbReference type="PANTHER" id="PTHR38406:SF1">
    <property type="entry name" value="TRANSCRIPTIONAL REPRESSOR OPI1"/>
    <property type="match status" value="1"/>
</dbReference>
<dbReference type="Pfam" id="PF08618">
    <property type="entry name" value="Opi1"/>
    <property type="match status" value="2"/>
</dbReference>